<dbReference type="Proteomes" id="UP001151760">
    <property type="component" value="Unassembled WGS sequence"/>
</dbReference>
<evidence type="ECO:0000313" key="1">
    <source>
        <dbReference type="EMBL" id="GJT94474.1"/>
    </source>
</evidence>
<accession>A0ABQ5I3U3</accession>
<organism evidence="1 2">
    <name type="scientific">Tanacetum coccineum</name>
    <dbReference type="NCBI Taxonomy" id="301880"/>
    <lineage>
        <taxon>Eukaryota</taxon>
        <taxon>Viridiplantae</taxon>
        <taxon>Streptophyta</taxon>
        <taxon>Embryophyta</taxon>
        <taxon>Tracheophyta</taxon>
        <taxon>Spermatophyta</taxon>
        <taxon>Magnoliopsida</taxon>
        <taxon>eudicotyledons</taxon>
        <taxon>Gunneridae</taxon>
        <taxon>Pentapetalae</taxon>
        <taxon>asterids</taxon>
        <taxon>campanulids</taxon>
        <taxon>Asterales</taxon>
        <taxon>Asteraceae</taxon>
        <taxon>Asteroideae</taxon>
        <taxon>Anthemideae</taxon>
        <taxon>Anthemidinae</taxon>
        <taxon>Tanacetum</taxon>
    </lineage>
</organism>
<keyword evidence="2" id="KW-1185">Reference proteome</keyword>
<proteinExistence type="predicted"/>
<sequence>MLVLNLNLLRKLQREKFGNQQARCSQKIRYTWRPTGRTFTIVGNACPLTRITTTAEVLPRKPTALETNTSKHVVTLVYSQKSRKSTMKRDLEEKQDLEEIEMINIELDHRVSKLIAENEHLKQTYKQFYDSIKPTRIRSKEQCDALIT</sequence>
<name>A0ABQ5I3U3_9ASTR</name>
<reference evidence="1" key="1">
    <citation type="journal article" date="2022" name="Int. J. Mol. Sci.">
        <title>Draft Genome of Tanacetum Coccineum: Genomic Comparison of Closely Related Tanacetum-Family Plants.</title>
        <authorList>
            <person name="Yamashiro T."/>
            <person name="Shiraishi A."/>
            <person name="Nakayama K."/>
            <person name="Satake H."/>
        </authorList>
    </citation>
    <scope>NUCLEOTIDE SEQUENCE</scope>
</reference>
<gene>
    <name evidence="1" type="ORF">Tco_1089992</name>
</gene>
<dbReference type="EMBL" id="BQNB010020299">
    <property type="protein sequence ID" value="GJT94474.1"/>
    <property type="molecule type" value="Genomic_DNA"/>
</dbReference>
<comment type="caution">
    <text evidence="1">The sequence shown here is derived from an EMBL/GenBank/DDBJ whole genome shotgun (WGS) entry which is preliminary data.</text>
</comment>
<protein>
    <submittedName>
        <fullName evidence="1">Uncharacterized protein</fullName>
    </submittedName>
</protein>
<evidence type="ECO:0000313" key="2">
    <source>
        <dbReference type="Proteomes" id="UP001151760"/>
    </source>
</evidence>
<reference evidence="1" key="2">
    <citation type="submission" date="2022-01" db="EMBL/GenBank/DDBJ databases">
        <authorList>
            <person name="Yamashiro T."/>
            <person name="Shiraishi A."/>
            <person name="Satake H."/>
            <person name="Nakayama K."/>
        </authorList>
    </citation>
    <scope>NUCLEOTIDE SEQUENCE</scope>
</reference>